<organism evidence="2 3">
    <name type="scientific">Lentinula detonsa</name>
    <dbReference type="NCBI Taxonomy" id="2804962"/>
    <lineage>
        <taxon>Eukaryota</taxon>
        <taxon>Fungi</taxon>
        <taxon>Dikarya</taxon>
        <taxon>Basidiomycota</taxon>
        <taxon>Agaricomycotina</taxon>
        <taxon>Agaricomycetes</taxon>
        <taxon>Agaricomycetidae</taxon>
        <taxon>Agaricales</taxon>
        <taxon>Marasmiineae</taxon>
        <taxon>Omphalotaceae</taxon>
        <taxon>Lentinula</taxon>
    </lineage>
</organism>
<dbReference type="AlphaFoldDB" id="A0A9W8P487"/>
<keyword evidence="3" id="KW-1185">Reference proteome</keyword>
<evidence type="ECO:0000256" key="1">
    <source>
        <dbReference type="SAM" id="MobiDB-lite"/>
    </source>
</evidence>
<evidence type="ECO:0000313" key="3">
    <source>
        <dbReference type="Proteomes" id="UP001142393"/>
    </source>
</evidence>
<name>A0A9W8P487_9AGAR</name>
<reference evidence="2 3" key="1">
    <citation type="journal article" date="2023" name="Proc. Natl. Acad. Sci. U.S.A.">
        <title>A global phylogenomic analysis of the shiitake genus Lentinula.</title>
        <authorList>
            <person name="Sierra-Patev S."/>
            <person name="Min B."/>
            <person name="Naranjo-Ortiz M."/>
            <person name="Looney B."/>
            <person name="Konkel Z."/>
            <person name="Slot J.C."/>
            <person name="Sakamoto Y."/>
            <person name="Steenwyk J.L."/>
            <person name="Rokas A."/>
            <person name="Carro J."/>
            <person name="Camarero S."/>
            <person name="Ferreira P."/>
            <person name="Molpeceres G."/>
            <person name="Ruiz-Duenas F.J."/>
            <person name="Serrano A."/>
            <person name="Henrissat B."/>
            <person name="Drula E."/>
            <person name="Hughes K.W."/>
            <person name="Mata J.L."/>
            <person name="Ishikawa N.K."/>
            <person name="Vargas-Isla R."/>
            <person name="Ushijima S."/>
            <person name="Smith C.A."/>
            <person name="Donoghue J."/>
            <person name="Ahrendt S."/>
            <person name="Andreopoulos W."/>
            <person name="He G."/>
            <person name="LaButti K."/>
            <person name="Lipzen A."/>
            <person name="Ng V."/>
            <person name="Riley R."/>
            <person name="Sandor L."/>
            <person name="Barry K."/>
            <person name="Martinez A.T."/>
            <person name="Xiao Y."/>
            <person name="Gibbons J.G."/>
            <person name="Terashima K."/>
            <person name="Grigoriev I.V."/>
            <person name="Hibbett D."/>
        </authorList>
    </citation>
    <scope>NUCLEOTIDE SEQUENCE [LARGE SCALE GENOMIC DNA]</scope>
    <source>
        <strain evidence="2 3">TFB7810</strain>
    </source>
</reference>
<evidence type="ECO:0000313" key="2">
    <source>
        <dbReference type="EMBL" id="KAJ3746508.1"/>
    </source>
</evidence>
<comment type="caution">
    <text evidence="2">The sequence shown here is derived from an EMBL/GenBank/DDBJ whole genome shotgun (WGS) entry which is preliminary data.</text>
</comment>
<gene>
    <name evidence="2" type="ORF">DFH05DRAFT_1523096</name>
</gene>
<sequence length="145" mass="16440">MSSNKTWVHSRLETVGLRYNHGPPSSHTANDGRGYIVLNNAQILPCYVVGDRQRLKENRLAQARKFFAYGFGPVPGTSVVIEHNADIEDDEEDYGEYQTNRLDDVQTVDIWTYGLAEETDKDECTSQRKAHYGKSRSIKDEALSD</sequence>
<proteinExistence type="predicted"/>
<accession>A0A9W8P487</accession>
<dbReference type="EMBL" id="JANVFU010000004">
    <property type="protein sequence ID" value="KAJ3746508.1"/>
    <property type="molecule type" value="Genomic_DNA"/>
</dbReference>
<feature type="region of interest" description="Disordered" evidence="1">
    <location>
        <begin position="122"/>
        <end position="145"/>
    </location>
</feature>
<protein>
    <submittedName>
        <fullName evidence="2">Uncharacterized protein</fullName>
    </submittedName>
</protein>
<dbReference type="Proteomes" id="UP001142393">
    <property type="component" value="Unassembled WGS sequence"/>
</dbReference>